<keyword evidence="6" id="KW-1185">Reference proteome</keyword>
<keyword evidence="2 4" id="KW-0808">Transferase</keyword>
<sequence length="236" mass="26243">MSSPSALGTVDHWDSVYQREFANYKDNKDNKGDVWYGEKAESDAVNYYEELWTDLFGASDERTTLDLGCGNGSMTALLIERGVGKVFASDYVQSSVDFTKMYITDAGVLGEGESVDELVFKDDLRNSRWGAGREGGLLSGIADKGTMDAFLLAAENSSPDYVDAVISMLEPGGFVVITTCNHTVEDCRGWFEKRREIMQYKWEFLGSRIPHQAFTFGGVKGTTHRTVAFRKVEVET</sequence>
<comment type="caution">
    <text evidence="5">The sequence shown here is derived from an EMBL/GenBank/DDBJ whole genome shotgun (WGS) entry which is preliminary data.</text>
</comment>
<name>A0A9W7G307_9STRA</name>
<dbReference type="InterPro" id="IPR029063">
    <property type="entry name" value="SAM-dependent_MTases_sf"/>
</dbReference>
<comment type="subcellular location">
    <subcellularLocation>
        <location evidence="4">Cytoplasm</location>
    </subcellularLocation>
</comment>
<evidence type="ECO:0000256" key="1">
    <source>
        <dbReference type="ARBA" id="ARBA00022603"/>
    </source>
</evidence>
<dbReference type="SUPFAM" id="SSF53335">
    <property type="entry name" value="S-adenosyl-L-methionine-dependent methyltransferases"/>
    <property type="match status" value="1"/>
</dbReference>
<dbReference type="HAMAP" id="MF_03188">
    <property type="entry name" value="Methyltr_EFM4"/>
    <property type="match status" value="1"/>
</dbReference>
<dbReference type="EC" id="2.1.1.-" evidence="4"/>
<dbReference type="InterPro" id="IPR026635">
    <property type="entry name" value="Efm4/METTL10"/>
</dbReference>
<proteinExistence type="inferred from homology"/>
<reference evidence="6" key="1">
    <citation type="journal article" date="2023" name="Commun. Biol.">
        <title>Genome analysis of Parmales, the sister group of diatoms, reveals the evolutionary specialization of diatoms from phago-mixotrophs to photoautotrophs.</title>
        <authorList>
            <person name="Ban H."/>
            <person name="Sato S."/>
            <person name="Yoshikawa S."/>
            <person name="Yamada K."/>
            <person name="Nakamura Y."/>
            <person name="Ichinomiya M."/>
            <person name="Sato N."/>
            <person name="Blanc-Mathieu R."/>
            <person name="Endo H."/>
            <person name="Kuwata A."/>
            <person name="Ogata H."/>
        </authorList>
    </citation>
    <scope>NUCLEOTIDE SEQUENCE [LARGE SCALE GENOMIC DNA]</scope>
</reference>
<comment type="similarity">
    <text evidence="4">Belongs to the class I-like SAM-binding methyltransferase superfamily. EFM4 family.</text>
</comment>
<evidence type="ECO:0000256" key="3">
    <source>
        <dbReference type="ARBA" id="ARBA00022691"/>
    </source>
</evidence>
<evidence type="ECO:0000256" key="4">
    <source>
        <dbReference type="HAMAP-Rule" id="MF_03188"/>
    </source>
</evidence>
<gene>
    <name evidence="5" type="ORF">TrCOL_g3453</name>
</gene>
<dbReference type="Proteomes" id="UP001165065">
    <property type="component" value="Unassembled WGS sequence"/>
</dbReference>
<keyword evidence="4" id="KW-0963">Cytoplasm</keyword>
<dbReference type="GO" id="GO:0016279">
    <property type="term" value="F:protein-lysine N-methyltransferase activity"/>
    <property type="evidence" value="ECO:0007669"/>
    <property type="project" value="UniProtKB-UniRule"/>
</dbReference>
<evidence type="ECO:0000313" key="5">
    <source>
        <dbReference type="EMBL" id="GMI30074.1"/>
    </source>
</evidence>
<dbReference type="CDD" id="cd02440">
    <property type="entry name" value="AdoMet_MTases"/>
    <property type="match status" value="1"/>
</dbReference>
<dbReference type="EMBL" id="BRYA01000695">
    <property type="protein sequence ID" value="GMI30074.1"/>
    <property type="molecule type" value="Genomic_DNA"/>
</dbReference>
<organism evidence="5 6">
    <name type="scientific">Triparma columacea</name>
    <dbReference type="NCBI Taxonomy" id="722753"/>
    <lineage>
        <taxon>Eukaryota</taxon>
        <taxon>Sar</taxon>
        <taxon>Stramenopiles</taxon>
        <taxon>Ochrophyta</taxon>
        <taxon>Bolidophyceae</taxon>
        <taxon>Parmales</taxon>
        <taxon>Triparmaceae</taxon>
        <taxon>Triparma</taxon>
    </lineage>
</organism>
<evidence type="ECO:0000256" key="2">
    <source>
        <dbReference type="ARBA" id="ARBA00022679"/>
    </source>
</evidence>
<dbReference type="OrthoDB" id="540004at2759"/>
<accession>A0A9W7G307</accession>
<keyword evidence="3 4" id="KW-0949">S-adenosyl-L-methionine</keyword>
<dbReference type="GO" id="GO:0032259">
    <property type="term" value="P:methylation"/>
    <property type="evidence" value="ECO:0007669"/>
    <property type="project" value="UniProtKB-KW"/>
</dbReference>
<dbReference type="Gene3D" id="3.40.50.150">
    <property type="entry name" value="Vaccinia Virus protein VP39"/>
    <property type="match status" value="1"/>
</dbReference>
<dbReference type="GO" id="GO:0005737">
    <property type="term" value="C:cytoplasm"/>
    <property type="evidence" value="ECO:0007669"/>
    <property type="project" value="UniProtKB-SubCell"/>
</dbReference>
<comment type="function">
    <text evidence="4">S-adenosyl-L-methionine-dependent protein-lysine N-methyltransferase that methylates elongation factor 1-alpha.</text>
</comment>
<keyword evidence="1 4" id="KW-0489">Methyltransferase</keyword>
<dbReference type="AlphaFoldDB" id="A0A9W7G307"/>
<protein>
    <recommendedName>
        <fullName evidence="4">Protein-lysine N-methyltransferase TrCOL_g3453</fullName>
        <ecNumber evidence="4">2.1.1.-</ecNumber>
    </recommendedName>
</protein>
<evidence type="ECO:0000313" key="6">
    <source>
        <dbReference type="Proteomes" id="UP001165065"/>
    </source>
</evidence>
<dbReference type="PANTHER" id="PTHR12843">
    <property type="entry name" value="PROTEIN-LYSINE N-METHYLTRANSFERASE METTL10"/>
    <property type="match status" value="1"/>
</dbReference>
<dbReference type="PANTHER" id="PTHR12843:SF5">
    <property type="entry name" value="EEF1A LYSINE METHYLTRANSFERASE 2"/>
    <property type="match status" value="1"/>
</dbReference>